<sequence length="187" mass="20572">MANSKDMYQPMVGELKRNWGWILGLGILFLILGCIGLGMVVGLTLVSMYFFGALLIISGITHIIDVFKHKEWKGIIWQALIAVLYIAAGCTVFYDPFLASTLITAILAALLIVIGFTRIVMALVLRDAKGWGWLMLAGITAIILGILILAQWPISGLWVIGLFIAIEMIVNGWTYIFIALSLRSAKD</sequence>
<dbReference type="PANTHER" id="PTHR34989">
    <property type="entry name" value="PROTEIN HDED"/>
    <property type="match status" value="1"/>
</dbReference>
<dbReference type="OrthoDB" id="9815400at2"/>
<dbReference type="EMBL" id="LNZC01000003">
    <property type="protein sequence ID" value="KTD81663.1"/>
    <property type="molecule type" value="Genomic_DNA"/>
</dbReference>
<feature type="transmembrane region" description="Helical" evidence="1">
    <location>
        <begin position="100"/>
        <end position="124"/>
    </location>
</feature>
<accession>A0A0W1AJX6</accession>
<protein>
    <submittedName>
        <fullName evidence="2">Acid-resistance membrane protein</fullName>
    </submittedName>
</protein>
<feature type="transmembrane region" description="Helical" evidence="1">
    <location>
        <begin position="21"/>
        <end position="42"/>
    </location>
</feature>
<evidence type="ECO:0000313" key="2">
    <source>
        <dbReference type="EMBL" id="KTD81663.1"/>
    </source>
</evidence>
<evidence type="ECO:0000256" key="1">
    <source>
        <dbReference type="SAM" id="Phobius"/>
    </source>
</evidence>
<evidence type="ECO:0000313" key="3">
    <source>
        <dbReference type="Proteomes" id="UP000054662"/>
    </source>
</evidence>
<feature type="transmembrane region" description="Helical" evidence="1">
    <location>
        <begin position="48"/>
        <end position="67"/>
    </location>
</feature>
<dbReference type="InterPro" id="IPR005325">
    <property type="entry name" value="DUF308_memb"/>
</dbReference>
<dbReference type="PATRIC" id="fig|45076.6.peg.492"/>
<dbReference type="GO" id="GO:0005886">
    <property type="term" value="C:plasma membrane"/>
    <property type="evidence" value="ECO:0007669"/>
    <property type="project" value="TreeGrafter"/>
</dbReference>
<dbReference type="STRING" id="45076.Lwor_0445"/>
<proteinExistence type="predicted"/>
<keyword evidence="1" id="KW-0812">Transmembrane</keyword>
<feature type="transmembrane region" description="Helical" evidence="1">
    <location>
        <begin position="131"/>
        <end position="152"/>
    </location>
</feature>
<name>A0A0W1AJX6_9GAMM</name>
<keyword evidence="1" id="KW-0472">Membrane</keyword>
<dbReference type="PANTHER" id="PTHR34989:SF1">
    <property type="entry name" value="PROTEIN HDED"/>
    <property type="match status" value="1"/>
</dbReference>
<feature type="transmembrane region" description="Helical" evidence="1">
    <location>
        <begin position="74"/>
        <end position="94"/>
    </location>
</feature>
<reference evidence="2 3" key="1">
    <citation type="submission" date="2015-11" db="EMBL/GenBank/DDBJ databases">
        <title>Genomic analysis of 38 Legionella species identifies large and diverse effector repertoires.</title>
        <authorList>
            <person name="Burstein D."/>
            <person name="Amaro F."/>
            <person name="Zusman T."/>
            <person name="Lifshitz Z."/>
            <person name="Cohen O."/>
            <person name="Gilbert J.A."/>
            <person name="Pupko T."/>
            <person name="Shuman H.A."/>
            <person name="Segal G."/>
        </authorList>
    </citation>
    <scope>NUCLEOTIDE SEQUENCE [LARGE SCALE GENOMIC DNA]</scope>
    <source>
        <strain evidence="2 3">ATCC 49508</strain>
    </source>
</reference>
<dbReference type="AlphaFoldDB" id="A0A0W1AJX6"/>
<dbReference type="PROSITE" id="PS51257">
    <property type="entry name" value="PROKAR_LIPOPROTEIN"/>
    <property type="match status" value="1"/>
</dbReference>
<organism evidence="2 3">
    <name type="scientific">Legionella worsleiensis</name>
    <dbReference type="NCBI Taxonomy" id="45076"/>
    <lineage>
        <taxon>Bacteria</taxon>
        <taxon>Pseudomonadati</taxon>
        <taxon>Pseudomonadota</taxon>
        <taxon>Gammaproteobacteria</taxon>
        <taxon>Legionellales</taxon>
        <taxon>Legionellaceae</taxon>
        <taxon>Legionella</taxon>
    </lineage>
</organism>
<keyword evidence="1" id="KW-1133">Transmembrane helix</keyword>
<keyword evidence="3" id="KW-1185">Reference proteome</keyword>
<dbReference type="RefSeq" id="WP_058492277.1">
    <property type="nucleotide sequence ID" value="NZ_CBCRUR010000005.1"/>
</dbReference>
<feature type="transmembrane region" description="Helical" evidence="1">
    <location>
        <begin position="158"/>
        <end position="182"/>
    </location>
</feature>
<comment type="caution">
    <text evidence="2">The sequence shown here is derived from an EMBL/GenBank/DDBJ whole genome shotgun (WGS) entry which is preliminary data.</text>
</comment>
<dbReference type="InterPro" id="IPR052712">
    <property type="entry name" value="Acid_resist_chaperone_HdeD"/>
</dbReference>
<dbReference type="Pfam" id="PF03729">
    <property type="entry name" value="DUF308"/>
    <property type="match status" value="1"/>
</dbReference>
<gene>
    <name evidence="2" type="ORF">Lwor_0445</name>
</gene>
<dbReference type="Proteomes" id="UP000054662">
    <property type="component" value="Unassembled WGS sequence"/>
</dbReference>